<organism evidence="2 3">
    <name type="scientific">Rhizobium oryziradicis</name>
    <dbReference type="NCBI Taxonomy" id="1867956"/>
    <lineage>
        <taxon>Bacteria</taxon>
        <taxon>Pseudomonadati</taxon>
        <taxon>Pseudomonadota</taxon>
        <taxon>Alphaproteobacteria</taxon>
        <taxon>Hyphomicrobiales</taxon>
        <taxon>Rhizobiaceae</taxon>
        <taxon>Rhizobium/Agrobacterium group</taxon>
        <taxon>Rhizobium</taxon>
    </lineage>
</organism>
<protein>
    <recommendedName>
        <fullName evidence="1">UPF0311 protein BJF95_00090</fullName>
    </recommendedName>
</protein>
<comment type="caution">
    <text evidence="2">The sequence shown here is derived from an EMBL/GenBank/DDBJ whole genome shotgun (WGS) entry which is preliminary data.</text>
</comment>
<accession>A0A1Q8ZLG7</accession>
<dbReference type="EMBL" id="MKIM01000031">
    <property type="protein sequence ID" value="OLP42583.1"/>
    <property type="molecule type" value="Genomic_DNA"/>
</dbReference>
<dbReference type="Gene3D" id="2.40.160.20">
    <property type="match status" value="1"/>
</dbReference>
<comment type="similarity">
    <text evidence="1">Belongs to the UPF0311 family.</text>
</comment>
<dbReference type="HAMAP" id="MF_00775">
    <property type="entry name" value="UPF0311"/>
    <property type="match status" value="1"/>
</dbReference>
<sequence>MSDISAPNHVDRQRRLFLGVATTALAASTGGLQAQATDAATPDGGPLSDVPIVLPKTEFVYEAIVTLQDTIEMGQSPLGDRRIINITGGEFAGPRIKGKVMPGGADRQLLRKDGVRLLNALYEMQTEDGAIITVNNRVLIDSPKDGPRYAFSHIDITAPEGPHDWLNRRMFVGTLHSLRPKPMVLIRVFSLV</sequence>
<dbReference type="STRING" id="1867956.BJF95_00090"/>
<dbReference type="Proteomes" id="UP000186894">
    <property type="component" value="Unassembled WGS sequence"/>
</dbReference>
<gene>
    <name evidence="2" type="ORF">BJF95_00090</name>
</gene>
<evidence type="ECO:0000256" key="1">
    <source>
        <dbReference type="HAMAP-Rule" id="MF_00775"/>
    </source>
</evidence>
<dbReference type="PANTHER" id="PTHR37315:SF1">
    <property type="entry name" value="UPF0311 PROTEIN BLR7842"/>
    <property type="match status" value="1"/>
</dbReference>
<dbReference type="PANTHER" id="PTHR37315">
    <property type="entry name" value="UPF0311 PROTEIN BLR7842"/>
    <property type="match status" value="1"/>
</dbReference>
<dbReference type="OrthoDB" id="5294829at2"/>
<dbReference type="InterPro" id="IPR020915">
    <property type="entry name" value="UPF0311"/>
</dbReference>
<proteinExistence type="inferred from homology"/>
<evidence type="ECO:0000313" key="3">
    <source>
        <dbReference type="Proteomes" id="UP000186894"/>
    </source>
</evidence>
<keyword evidence="3" id="KW-1185">Reference proteome</keyword>
<reference evidence="2 3" key="1">
    <citation type="submission" date="2016-09" db="EMBL/GenBank/DDBJ databases">
        <title>Rhizobium oryziradicis sp. nov., isolated from the root of rice.</title>
        <authorList>
            <person name="Zhao J."/>
            <person name="Zhang X."/>
        </authorList>
    </citation>
    <scope>NUCLEOTIDE SEQUENCE [LARGE SCALE GENOMIC DNA]</scope>
    <source>
        <strain evidence="2 3">N19</strain>
    </source>
</reference>
<dbReference type="RefSeq" id="WP_075641275.1">
    <property type="nucleotide sequence ID" value="NZ_MKIM01000031.1"/>
</dbReference>
<dbReference type="Pfam" id="PF11578">
    <property type="entry name" value="DUF3237"/>
    <property type="match status" value="1"/>
</dbReference>
<name>A0A1Q8ZLG7_9HYPH</name>
<evidence type="ECO:0000313" key="2">
    <source>
        <dbReference type="EMBL" id="OLP42583.1"/>
    </source>
</evidence>
<dbReference type="AlphaFoldDB" id="A0A1Q8ZLG7"/>